<proteinExistence type="inferred from homology"/>
<name>A0A6G3ZS89_9BACL</name>
<dbReference type="GO" id="GO:0005886">
    <property type="term" value="C:plasma membrane"/>
    <property type="evidence" value="ECO:0007669"/>
    <property type="project" value="UniProtKB-SubCell"/>
</dbReference>
<dbReference type="GO" id="GO:0055085">
    <property type="term" value="P:transmembrane transport"/>
    <property type="evidence" value="ECO:0007669"/>
    <property type="project" value="InterPro"/>
</dbReference>
<evidence type="ECO:0000256" key="7">
    <source>
        <dbReference type="RuleBase" id="RU363032"/>
    </source>
</evidence>
<feature type="transmembrane region" description="Helical" evidence="7">
    <location>
        <begin position="187"/>
        <end position="212"/>
    </location>
</feature>
<accession>A0A6G3ZS89</accession>
<dbReference type="AlphaFoldDB" id="A0A6G3ZS89"/>
<dbReference type="EMBL" id="JAAIKC010000001">
    <property type="protein sequence ID" value="NEW04985.1"/>
    <property type="molecule type" value="Genomic_DNA"/>
</dbReference>
<feature type="transmembrane region" description="Helical" evidence="7">
    <location>
        <begin position="76"/>
        <end position="100"/>
    </location>
</feature>
<sequence length="281" mass="31979">MNVKSQRYKSTRFQLGIVHLILILGSVIMVGPFLWMFLTSVKTLGESTAVPPILFPHQFQWSNYTKVFVNLPFFTFYWNTFITTVAKVIGQLIICSLAAYAFARIAFPGRNFFFMLMLSVLMVPGQVFLIPQYMIMKDLGWLNSLTALIVPGLFSAFGTFLLRQFFMTLPHELEEAAKLDGCNQLRIYWRIMLPLAKPGMIALAIFTMLWSWNDLMWPLIVNSSPDKMVLSAGIAFLQGEHQTNYTIIMAGSMMAILPMIIIFFIFQRSFIEGIAFTGGKS</sequence>
<feature type="transmembrane region" description="Helical" evidence="7">
    <location>
        <begin position="12"/>
        <end position="38"/>
    </location>
</feature>
<dbReference type="CDD" id="cd06261">
    <property type="entry name" value="TM_PBP2"/>
    <property type="match status" value="1"/>
</dbReference>
<evidence type="ECO:0000256" key="6">
    <source>
        <dbReference type="ARBA" id="ARBA00023136"/>
    </source>
</evidence>
<evidence type="ECO:0000259" key="8">
    <source>
        <dbReference type="PROSITE" id="PS50928"/>
    </source>
</evidence>
<feature type="domain" description="ABC transmembrane type-1" evidence="8">
    <location>
        <begin position="77"/>
        <end position="266"/>
    </location>
</feature>
<keyword evidence="3" id="KW-1003">Cell membrane</keyword>
<comment type="similarity">
    <text evidence="7">Belongs to the binding-protein-dependent transport system permease family.</text>
</comment>
<evidence type="ECO:0000256" key="3">
    <source>
        <dbReference type="ARBA" id="ARBA00022475"/>
    </source>
</evidence>
<dbReference type="InterPro" id="IPR035906">
    <property type="entry name" value="MetI-like_sf"/>
</dbReference>
<feature type="transmembrane region" description="Helical" evidence="7">
    <location>
        <begin position="245"/>
        <end position="266"/>
    </location>
</feature>
<dbReference type="PANTHER" id="PTHR43744">
    <property type="entry name" value="ABC TRANSPORTER PERMEASE PROTEIN MG189-RELATED-RELATED"/>
    <property type="match status" value="1"/>
</dbReference>
<gene>
    <name evidence="9" type="ORF">GK047_02995</name>
</gene>
<keyword evidence="4 7" id="KW-0812">Transmembrane</keyword>
<organism evidence="9">
    <name type="scientific">Paenibacillus sp. SYP-B3998</name>
    <dbReference type="NCBI Taxonomy" id="2678564"/>
    <lineage>
        <taxon>Bacteria</taxon>
        <taxon>Bacillati</taxon>
        <taxon>Bacillota</taxon>
        <taxon>Bacilli</taxon>
        <taxon>Bacillales</taxon>
        <taxon>Paenibacillaceae</taxon>
        <taxon>Paenibacillus</taxon>
    </lineage>
</organism>
<keyword evidence="2 7" id="KW-0813">Transport</keyword>
<feature type="transmembrane region" description="Helical" evidence="7">
    <location>
        <begin position="112"/>
        <end position="135"/>
    </location>
</feature>
<evidence type="ECO:0000256" key="5">
    <source>
        <dbReference type="ARBA" id="ARBA00022989"/>
    </source>
</evidence>
<comment type="subcellular location">
    <subcellularLocation>
        <location evidence="1 7">Cell membrane</location>
        <topology evidence="1 7">Multi-pass membrane protein</topology>
    </subcellularLocation>
</comment>
<dbReference type="Gene3D" id="1.10.3720.10">
    <property type="entry name" value="MetI-like"/>
    <property type="match status" value="1"/>
</dbReference>
<evidence type="ECO:0000256" key="2">
    <source>
        <dbReference type="ARBA" id="ARBA00022448"/>
    </source>
</evidence>
<evidence type="ECO:0000313" key="9">
    <source>
        <dbReference type="EMBL" id="NEW04985.1"/>
    </source>
</evidence>
<dbReference type="RefSeq" id="WP_163940916.1">
    <property type="nucleotide sequence ID" value="NZ_JAAIKC010000001.1"/>
</dbReference>
<dbReference type="InterPro" id="IPR000515">
    <property type="entry name" value="MetI-like"/>
</dbReference>
<dbReference type="SUPFAM" id="SSF161098">
    <property type="entry name" value="MetI-like"/>
    <property type="match status" value="1"/>
</dbReference>
<keyword evidence="6 7" id="KW-0472">Membrane</keyword>
<keyword evidence="5 7" id="KW-1133">Transmembrane helix</keyword>
<protein>
    <submittedName>
        <fullName evidence="9">Carbohydrate ABC transporter permease</fullName>
    </submittedName>
</protein>
<dbReference type="PANTHER" id="PTHR43744:SF12">
    <property type="entry name" value="ABC TRANSPORTER PERMEASE PROTEIN MG189-RELATED"/>
    <property type="match status" value="1"/>
</dbReference>
<dbReference type="Pfam" id="PF00528">
    <property type="entry name" value="BPD_transp_1"/>
    <property type="match status" value="1"/>
</dbReference>
<comment type="caution">
    <text evidence="9">The sequence shown here is derived from an EMBL/GenBank/DDBJ whole genome shotgun (WGS) entry which is preliminary data.</text>
</comment>
<dbReference type="PROSITE" id="PS50928">
    <property type="entry name" value="ABC_TM1"/>
    <property type="match status" value="1"/>
</dbReference>
<evidence type="ECO:0000256" key="4">
    <source>
        <dbReference type="ARBA" id="ARBA00022692"/>
    </source>
</evidence>
<feature type="transmembrane region" description="Helical" evidence="7">
    <location>
        <begin position="141"/>
        <end position="166"/>
    </location>
</feature>
<reference evidence="9" key="1">
    <citation type="submission" date="2020-02" db="EMBL/GenBank/DDBJ databases">
        <authorList>
            <person name="Shen X.-R."/>
            <person name="Zhang Y.-X."/>
        </authorList>
    </citation>
    <scope>NUCLEOTIDE SEQUENCE</scope>
    <source>
        <strain evidence="9">SYP-B3998</strain>
    </source>
</reference>
<evidence type="ECO:0000256" key="1">
    <source>
        <dbReference type="ARBA" id="ARBA00004651"/>
    </source>
</evidence>